<keyword evidence="2" id="KW-1133">Transmembrane helix</keyword>
<keyword evidence="2" id="KW-0812">Transmembrane</keyword>
<keyword evidence="4" id="KW-1185">Reference proteome</keyword>
<reference evidence="3" key="1">
    <citation type="submission" date="2022-07" db="EMBL/GenBank/DDBJ databases">
        <title>Genome Sequence of Physisporinus lineatus.</title>
        <authorList>
            <person name="Buettner E."/>
        </authorList>
    </citation>
    <scope>NUCLEOTIDE SEQUENCE</scope>
    <source>
        <strain evidence="3">VT162</strain>
    </source>
</reference>
<dbReference type="EMBL" id="JANAWD010000301">
    <property type="protein sequence ID" value="KAJ3481835.1"/>
    <property type="molecule type" value="Genomic_DNA"/>
</dbReference>
<evidence type="ECO:0000256" key="2">
    <source>
        <dbReference type="SAM" id="Phobius"/>
    </source>
</evidence>
<name>A0AAD5UZJ9_9APHY</name>
<dbReference type="Proteomes" id="UP001212997">
    <property type="component" value="Unassembled WGS sequence"/>
</dbReference>
<feature type="region of interest" description="Disordered" evidence="1">
    <location>
        <begin position="27"/>
        <end position="55"/>
    </location>
</feature>
<accession>A0AAD5UZJ9</accession>
<evidence type="ECO:0000313" key="4">
    <source>
        <dbReference type="Proteomes" id="UP001212997"/>
    </source>
</evidence>
<dbReference type="AlphaFoldDB" id="A0AAD5UZJ9"/>
<protein>
    <recommendedName>
        <fullName evidence="5">SAP domain-containing protein</fullName>
    </recommendedName>
</protein>
<comment type="caution">
    <text evidence="3">The sequence shown here is derived from an EMBL/GenBank/DDBJ whole genome shotgun (WGS) entry which is preliminary data.</text>
</comment>
<organism evidence="3 4">
    <name type="scientific">Meripilus lineatus</name>
    <dbReference type="NCBI Taxonomy" id="2056292"/>
    <lineage>
        <taxon>Eukaryota</taxon>
        <taxon>Fungi</taxon>
        <taxon>Dikarya</taxon>
        <taxon>Basidiomycota</taxon>
        <taxon>Agaricomycotina</taxon>
        <taxon>Agaricomycetes</taxon>
        <taxon>Polyporales</taxon>
        <taxon>Meripilaceae</taxon>
        <taxon>Meripilus</taxon>
    </lineage>
</organism>
<proteinExistence type="predicted"/>
<evidence type="ECO:0000256" key="1">
    <source>
        <dbReference type="SAM" id="MobiDB-lite"/>
    </source>
</evidence>
<dbReference type="Pfam" id="PF02992">
    <property type="entry name" value="Transposase_21"/>
    <property type="match status" value="1"/>
</dbReference>
<gene>
    <name evidence="3" type="ORF">NLI96_g7384</name>
</gene>
<evidence type="ECO:0008006" key="5">
    <source>
        <dbReference type="Google" id="ProtNLM"/>
    </source>
</evidence>
<keyword evidence="2" id="KW-0472">Membrane</keyword>
<dbReference type="PANTHER" id="PTHR46579:SF1">
    <property type="entry name" value="F5_8 TYPE C DOMAIN-CONTAINING PROTEIN"/>
    <property type="match status" value="1"/>
</dbReference>
<dbReference type="PANTHER" id="PTHR46579">
    <property type="entry name" value="F5/8 TYPE C DOMAIN-CONTAINING PROTEIN-RELATED"/>
    <property type="match status" value="1"/>
</dbReference>
<sequence>MPTPRTSAHRRNDIKQYSQLLRELGTENSTRTVPVPSQPEYQRAGSDLANSHHSISTCSTQPSFQANAEQELRAISRDIHQLRSQLQKGSLLFKCGPVSLTFVSTPSGGFISSLPPHLHAQNSGPCALSPHSKSNRGFLKYEASVYEMFKFVGTISIPAAADDALRGELRSLRDLVVSELRRLESVKEHEWCRQANRMDTSSDDNYMDTDPFYKPIFDRRDKAGLIIYSCSIITMILYLSFGLTTRGCKVLLAGMRSIIRLCLLLAVGSGLHTDEQLWKLLAKDPETIIDELNIDPFTRSYISCPTCYALYDPSVAPEKCTSKTTPSCNPCGEDLFKITRFNGNSTRSPRRVYLHQSLREWIGRFLSRPEVDSCLDLPYTPPNDGYMYDIWDGYVLQHFVAADGSPYINAPGAPPGNLRLAFGLGVDSFNPFGNRIAKKKVSSTGVYMICYNLPPDLRYLPENMYLVGVIPGPGKPSLEQINNALQPLVNDFLPFWFPGVRFSRTANHRNGRLVNAIVVTLVMDLLAARQVAGIGFPSHRLLCSCCGITQDDLENFDPSTWPPRPSREHIRQALAWRDAPDVDTQTQLASENGARYSALLGLPYWDPLEFTTIDTMHNHYLGLIQIHIREVWGVDINADDGLGESHPTRHHPQRPPESEMAQASLLLTSGRFSELNRKSTRAVLWHLCNERDLRRAGTKSKLMSELRTWYGRHFPANTTHVRSEHTSSIAQPSTSRTVLQVDQAQDRDLYEYHEIYEKFLKGCALSKLQRYRKPILAMLCQSFSIQGISDRSTISEMASALIQKRDRGEIVPPPTIQSQRTPDSRRTRVRGTNQGIKTSVLGEHTLRAIQNHIGKVILPSWVRPAPAMFGTTDHGKLSADEWRSLCIVHLPVTLIGLWGGEGGRKRQILDNFMDLVGLIELGGSMRCSESQIQYYEFLVLRYMNTLKDLFKEAVIKPNQHLAYHGGQFMRKFGPTHSWRTFGFERQMERTFLSQTCRAANLRPLLQEPQTQKLIEEVLAVYARVSNEDARGTRVRDAFSWMKLVSMRGIPRKSQAPTDLTDGTFFPLLQMLNAEARTQLYADEWSSQRSGSQRPLGRKVQPCAMVRIGGVKYKPCAVSQKDCNILYLDNSQVQHAGQIQLIFLHERKDANGSLVEETFLVVQALCALTQQDARFDHFRRYQLGGGYLCYDQYESDIHIIRPQSVVSHFAKTPVTNPGVTKPCVHVLPLDRLLRSVDITLVDEDDNQA</sequence>
<feature type="transmembrane region" description="Helical" evidence="2">
    <location>
        <begin position="223"/>
        <end position="244"/>
    </location>
</feature>
<evidence type="ECO:0000313" key="3">
    <source>
        <dbReference type="EMBL" id="KAJ3481835.1"/>
    </source>
</evidence>
<feature type="region of interest" description="Disordered" evidence="1">
    <location>
        <begin position="810"/>
        <end position="833"/>
    </location>
</feature>
<dbReference type="InterPro" id="IPR004242">
    <property type="entry name" value="Transposase_21"/>
</dbReference>